<dbReference type="Proteomes" id="UP000326340">
    <property type="component" value="Unassembled WGS sequence"/>
</dbReference>
<feature type="region of interest" description="Disordered" evidence="1">
    <location>
        <begin position="216"/>
        <end position="254"/>
    </location>
</feature>
<evidence type="ECO:0000256" key="1">
    <source>
        <dbReference type="SAM" id="MobiDB-lite"/>
    </source>
</evidence>
<organism evidence="3 4">
    <name type="scientific">Colletotrichum shisoi</name>
    <dbReference type="NCBI Taxonomy" id="2078593"/>
    <lineage>
        <taxon>Eukaryota</taxon>
        <taxon>Fungi</taxon>
        <taxon>Dikarya</taxon>
        <taxon>Ascomycota</taxon>
        <taxon>Pezizomycotina</taxon>
        <taxon>Sordariomycetes</taxon>
        <taxon>Hypocreomycetidae</taxon>
        <taxon>Glomerellales</taxon>
        <taxon>Glomerellaceae</taxon>
        <taxon>Colletotrichum</taxon>
        <taxon>Colletotrichum destructivum species complex</taxon>
    </lineage>
</organism>
<proteinExistence type="predicted"/>
<keyword evidence="4" id="KW-1185">Reference proteome</keyword>
<dbReference type="EMBL" id="PUHP01000701">
    <property type="protein sequence ID" value="TQN68431.1"/>
    <property type="molecule type" value="Genomic_DNA"/>
</dbReference>
<keyword evidence="2" id="KW-0812">Transmembrane</keyword>
<name>A0A5Q4BNS6_9PEZI</name>
<reference evidence="3 4" key="1">
    <citation type="journal article" date="2019" name="Sci. Rep.">
        <title>Colletotrichum shisoi sp. nov., an anthracnose pathogen of Perilla frutescens in Japan: molecular phylogenetic, morphological and genomic evidence.</title>
        <authorList>
            <person name="Gan P."/>
            <person name="Tsushima A."/>
            <person name="Hiroyama R."/>
            <person name="Narusaka M."/>
            <person name="Takano Y."/>
            <person name="Narusaka Y."/>
            <person name="Kawaradani M."/>
            <person name="Damm U."/>
            <person name="Shirasu K."/>
        </authorList>
    </citation>
    <scope>NUCLEOTIDE SEQUENCE [LARGE SCALE GENOMIC DNA]</scope>
    <source>
        <strain evidence="3 4">PG-2018a</strain>
    </source>
</reference>
<feature type="compositionally biased region" description="Low complexity" evidence="1">
    <location>
        <begin position="16"/>
        <end position="35"/>
    </location>
</feature>
<keyword evidence="2" id="KW-0472">Membrane</keyword>
<evidence type="ECO:0000313" key="3">
    <source>
        <dbReference type="EMBL" id="TQN68431.1"/>
    </source>
</evidence>
<feature type="region of interest" description="Disordered" evidence="1">
    <location>
        <begin position="125"/>
        <end position="157"/>
    </location>
</feature>
<feature type="compositionally biased region" description="Polar residues" evidence="1">
    <location>
        <begin position="227"/>
        <end position="246"/>
    </location>
</feature>
<evidence type="ECO:0000313" key="4">
    <source>
        <dbReference type="Proteomes" id="UP000326340"/>
    </source>
</evidence>
<feature type="region of interest" description="Disordered" evidence="1">
    <location>
        <begin position="1"/>
        <end position="35"/>
    </location>
</feature>
<dbReference type="OrthoDB" id="3526284at2759"/>
<evidence type="ECO:0000256" key="2">
    <source>
        <dbReference type="SAM" id="Phobius"/>
    </source>
</evidence>
<gene>
    <name evidence="3" type="ORF">CSHISOI_07034</name>
</gene>
<accession>A0A5Q4BNS6</accession>
<comment type="caution">
    <text evidence="3">The sequence shown here is derived from an EMBL/GenBank/DDBJ whole genome shotgun (WGS) entry which is preliminary data.</text>
</comment>
<protein>
    <submittedName>
        <fullName evidence="3">Uncharacterized protein</fullName>
    </submittedName>
</protein>
<keyword evidence="2" id="KW-1133">Transmembrane helix</keyword>
<feature type="transmembrane region" description="Helical" evidence="2">
    <location>
        <begin position="359"/>
        <end position="384"/>
    </location>
</feature>
<sequence>MSKAPEGGGDPPPPSYSEATISYPSSSSYNPGSSVSATLQGLSALLRVTQSQQTARDTITTTTLLPLLTPHVTSLLNRLGRTPHPPALTELYLVPAAAVGPQWSITSDADRRAGEVAQVIRVEPEPDLGSKGAGDNKRAVPDAGLSAANSSREHEFDEWGRWDDDAAAAAASTPKEGWWWWNDEALARRLAKLLQPEPRLDRTVVSAVMEQAKEERKAGGWGMFRSGNESPSSSARPLSRQAQPDRSTPPRHEEDVAMTVRAGEVTFRRENEMGIWESMRGYGIVTVDLLSQHGYLGGVNYFDALNATHSTWRKQNTTTVVNRTMAELSASMSSGYVHIDFDAQRYGYGSGNPRTTLRFAMAVMTIYLATVTAYALLIAGAQVLEHYKIEWRGKPVRVWSVMPWGKLEDLSVLALRSQPPADENLTSSGQDAKEGRVWERVVRVRADDRRNLHLVVDESRPMQRVQTANGGLYF</sequence>
<dbReference type="AlphaFoldDB" id="A0A5Q4BNS6"/>